<feature type="compositionally biased region" description="Polar residues" evidence="1">
    <location>
        <begin position="551"/>
        <end position="560"/>
    </location>
</feature>
<feature type="compositionally biased region" description="Polar residues" evidence="1">
    <location>
        <begin position="178"/>
        <end position="187"/>
    </location>
</feature>
<proteinExistence type="predicted"/>
<feature type="compositionally biased region" description="Basic and acidic residues" evidence="1">
    <location>
        <begin position="257"/>
        <end position="299"/>
    </location>
</feature>
<feature type="compositionally biased region" description="Polar residues" evidence="1">
    <location>
        <begin position="461"/>
        <end position="470"/>
    </location>
</feature>
<feature type="region of interest" description="Disordered" evidence="1">
    <location>
        <begin position="705"/>
        <end position="743"/>
    </location>
</feature>
<gene>
    <name evidence="2" type="ORF">G6O67_005399</name>
</gene>
<feature type="compositionally biased region" description="Basic and acidic residues" evidence="1">
    <location>
        <begin position="66"/>
        <end position="88"/>
    </location>
</feature>
<evidence type="ECO:0000313" key="3">
    <source>
        <dbReference type="Proteomes" id="UP000557566"/>
    </source>
</evidence>
<comment type="caution">
    <text evidence="2">The sequence shown here is derived from an EMBL/GenBank/DDBJ whole genome shotgun (WGS) entry which is preliminary data.</text>
</comment>
<feature type="region of interest" description="Disordered" evidence="1">
    <location>
        <begin position="601"/>
        <end position="693"/>
    </location>
</feature>
<feature type="compositionally biased region" description="Basic and acidic residues" evidence="1">
    <location>
        <begin position="706"/>
        <end position="724"/>
    </location>
</feature>
<feature type="region of interest" description="Disordered" evidence="1">
    <location>
        <begin position="1"/>
        <end position="187"/>
    </location>
</feature>
<feature type="compositionally biased region" description="Basic and acidic residues" evidence="1">
    <location>
        <begin position="421"/>
        <end position="441"/>
    </location>
</feature>
<feature type="compositionally biased region" description="Polar residues" evidence="1">
    <location>
        <begin position="135"/>
        <end position="147"/>
    </location>
</feature>
<feature type="compositionally biased region" description="Basic and acidic residues" evidence="1">
    <location>
        <begin position="229"/>
        <end position="249"/>
    </location>
</feature>
<reference evidence="2 3" key="1">
    <citation type="journal article" date="2020" name="Genome Biol. Evol.">
        <title>A new high-quality draft genome assembly of the Chinese cordyceps Ophiocordyceps sinensis.</title>
        <authorList>
            <person name="Shu R."/>
            <person name="Zhang J."/>
            <person name="Meng Q."/>
            <person name="Zhang H."/>
            <person name="Zhou G."/>
            <person name="Li M."/>
            <person name="Wu P."/>
            <person name="Zhao Y."/>
            <person name="Chen C."/>
            <person name="Qin Q."/>
        </authorList>
    </citation>
    <scope>NUCLEOTIDE SEQUENCE [LARGE SCALE GENOMIC DNA]</scope>
    <source>
        <strain evidence="2 3">IOZ07</strain>
    </source>
</reference>
<dbReference type="AlphaFoldDB" id="A0A8H4PRE7"/>
<sequence>MAIWPFRRRGARKRPRSGVALPDGDCPVAPPTRADGALARAVSKKKQRTEHAKLQRRPRAYSFSPGRRDSIRVDLPRAAPDRPHRDGDATDDGVDDWQRMPTLHHRNSQHPARRKSSKRRRDDHEREAEIKALSALTSARATGTLTRRSSKRAKTASGPGHWEKPPSNVSLPIFDSIHSGQSSDSDCVSFKVSTLSSLAPRPTLRCASGSRWMPPRASAPTRSGSQKKSVVEREVIPEEMMDSSKRIDDLADGLDATDLRELMERDNRRRERKRQYDQDRMGRRLARKAESQRREEAEARQWGMESPQNLERGVLGRELVGLGLEPPSAVVTSSRKRDPPTPNRMSGIQEDQPRGPRELFLPTYPHPQDEPLAAPEPVAIPKISTTPPAEADEPVSALPHGSILAGLLRSKKSQSKSTLSSDKDKTTVDDEPPRNDAEVSHKGSRLSFISFLRRGVRNRRNSGPSSFSNMSREEMQAATAQADALARLQGDDGAPQANYLSSKPGAGGPKRTRSRFREDLPDYPLSPPDSLGQPPEGEPSLTVVDEVKTPATESRPTTSLGDAPTCGPHSLDALRRLPTSAERLYGAVSPDPQLSLSLASIDSEGSWLSGRVGSRRRSAMRDSIARANRRDRGASDSPVSSTHEEVAAGDDDYLSRLAVSRQSGEMAVERQSGDGRPSSDDEPMQEGDVRWGAVGAKPRVIRFHRHDRDTMRSREGLLRMHSDVEYDGDGPVSPDDDERVDDL</sequence>
<dbReference type="EMBL" id="JAAVMX010000005">
    <property type="protein sequence ID" value="KAF4509096.1"/>
    <property type="molecule type" value="Genomic_DNA"/>
</dbReference>
<evidence type="ECO:0000313" key="2">
    <source>
        <dbReference type="EMBL" id="KAF4509096.1"/>
    </source>
</evidence>
<feature type="compositionally biased region" description="Basic residues" evidence="1">
    <location>
        <begin position="1"/>
        <end position="16"/>
    </location>
</feature>
<protein>
    <submittedName>
        <fullName evidence="2">Uncharacterized protein</fullName>
    </submittedName>
</protein>
<evidence type="ECO:0000256" key="1">
    <source>
        <dbReference type="SAM" id="MobiDB-lite"/>
    </source>
</evidence>
<feature type="compositionally biased region" description="Low complexity" evidence="1">
    <location>
        <begin position="310"/>
        <end position="325"/>
    </location>
</feature>
<feature type="region of interest" description="Disordered" evidence="1">
    <location>
        <begin position="201"/>
        <end position="570"/>
    </location>
</feature>
<feature type="compositionally biased region" description="Low complexity" evidence="1">
    <location>
        <begin position="476"/>
        <end position="488"/>
    </location>
</feature>
<accession>A0A8H4PRE7</accession>
<feature type="compositionally biased region" description="Basic and acidic residues" evidence="1">
    <location>
        <begin position="667"/>
        <end position="679"/>
    </location>
</feature>
<feature type="compositionally biased region" description="Basic and acidic residues" evidence="1">
    <location>
        <begin position="120"/>
        <end position="130"/>
    </location>
</feature>
<feature type="compositionally biased region" description="Basic residues" evidence="1">
    <location>
        <begin position="102"/>
        <end position="119"/>
    </location>
</feature>
<feature type="compositionally biased region" description="Basic residues" evidence="1">
    <location>
        <begin position="42"/>
        <end position="59"/>
    </location>
</feature>
<keyword evidence="3" id="KW-1185">Reference proteome</keyword>
<organism evidence="2 3">
    <name type="scientific">Ophiocordyceps sinensis</name>
    <dbReference type="NCBI Taxonomy" id="72228"/>
    <lineage>
        <taxon>Eukaryota</taxon>
        <taxon>Fungi</taxon>
        <taxon>Dikarya</taxon>
        <taxon>Ascomycota</taxon>
        <taxon>Pezizomycotina</taxon>
        <taxon>Sordariomycetes</taxon>
        <taxon>Hypocreomycetidae</taxon>
        <taxon>Hypocreales</taxon>
        <taxon>Ophiocordycipitaceae</taxon>
        <taxon>Ophiocordyceps</taxon>
    </lineage>
</organism>
<feature type="compositionally biased region" description="Basic and acidic residues" evidence="1">
    <location>
        <begin position="619"/>
        <end position="634"/>
    </location>
</feature>
<dbReference type="Proteomes" id="UP000557566">
    <property type="component" value="Unassembled WGS sequence"/>
</dbReference>
<name>A0A8H4PRE7_9HYPO</name>
<feature type="compositionally biased region" description="Acidic residues" evidence="1">
    <location>
        <begin position="734"/>
        <end position="743"/>
    </location>
</feature>
<dbReference type="OrthoDB" id="4152802at2759"/>